<protein>
    <submittedName>
        <fullName evidence="1">Uncharacterized protein</fullName>
    </submittedName>
</protein>
<dbReference type="SUPFAM" id="SSF56672">
    <property type="entry name" value="DNA/RNA polymerases"/>
    <property type="match status" value="1"/>
</dbReference>
<dbReference type="Proteomes" id="UP000257109">
    <property type="component" value="Unassembled WGS sequence"/>
</dbReference>
<proteinExistence type="predicted"/>
<dbReference type="InterPro" id="IPR043502">
    <property type="entry name" value="DNA/RNA_pol_sf"/>
</dbReference>
<evidence type="ECO:0000313" key="1">
    <source>
        <dbReference type="EMBL" id="RDX67681.1"/>
    </source>
</evidence>
<feature type="non-terminal residue" evidence="1">
    <location>
        <position position="1"/>
    </location>
</feature>
<organism evidence="1 2">
    <name type="scientific">Mucuna pruriens</name>
    <name type="common">Velvet bean</name>
    <name type="synonym">Dolichos pruriens</name>
    <dbReference type="NCBI Taxonomy" id="157652"/>
    <lineage>
        <taxon>Eukaryota</taxon>
        <taxon>Viridiplantae</taxon>
        <taxon>Streptophyta</taxon>
        <taxon>Embryophyta</taxon>
        <taxon>Tracheophyta</taxon>
        <taxon>Spermatophyta</taxon>
        <taxon>Magnoliopsida</taxon>
        <taxon>eudicotyledons</taxon>
        <taxon>Gunneridae</taxon>
        <taxon>Pentapetalae</taxon>
        <taxon>rosids</taxon>
        <taxon>fabids</taxon>
        <taxon>Fabales</taxon>
        <taxon>Fabaceae</taxon>
        <taxon>Papilionoideae</taxon>
        <taxon>50 kb inversion clade</taxon>
        <taxon>NPAAA clade</taxon>
        <taxon>indigoferoid/millettioid clade</taxon>
        <taxon>Phaseoleae</taxon>
        <taxon>Mucuna</taxon>
    </lineage>
</organism>
<feature type="non-terminal residue" evidence="1">
    <location>
        <position position="139"/>
    </location>
</feature>
<dbReference type="AlphaFoldDB" id="A0A371ENP2"/>
<keyword evidence="2" id="KW-1185">Reference proteome</keyword>
<sequence>MEGHKQYLRLILQTLREHQLYVKLPKRSGLILPFVREDFFNKLASLLTRLAQKKVEYQWIEACEQSLTVERLSNFNSILGLHFSLGCVPMHHGKVIPHTSTQLKRHEQNYLHKSLPLIFLFLSPLSPPISSSSFLYFPL</sequence>
<accession>A0A371ENP2</accession>
<dbReference type="EMBL" id="QJKJ01012885">
    <property type="protein sequence ID" value="RDX67681.1"/>
    <property type="molecule type" value="Genomic_DNA"/>
</dbReference>
<reference evidence="1" key="1">
    <citation type="submission" date="2018-05" db="EMBL/GenBank/DDBJ databases">
        <title>Draft genome of Mucuna pruriens seed.</title>
        <authorList>
            <person name="Nnadi N.E."/>
            <person name="Vos R."/>
            <person name="Hasami M.H."/>
            <person name="Devisetty U.K."/>
            <person name="Aguiy J.C."/>
        </authorList>
    </citation>
    <scope>NUCLEOTIDE SEQUENCE [LARGE SCALE GENOMIC DNA]</scope>
    <source>
        <strain evidence="1">JCA_2017</strain>
    </source>
</reference>
<gene>
    <name evidence="1" type="ORF">CR513_53407</name>
</gene>
<comment type="caution">
    <text evidence="1">The sequence shown here is derived from an EMBL/GenBank/DDBJ whole genome shotgun (WGS) entry which is preliminary data.</text>
</comment>
<name>A0A371ENP2_MUCPR</name>
<evidence type="ECO:0000313" key="2">
    <source>
        <dbReference type="Proteomes" id="UP000257109"/>
    </source>
</evidence>